<keyword evidence="1" id="KW-1133">Transmembrane helix</keyword>
<gene>
    <name evidence="2" type="ORF">LCGC14_0744910</name>
</gene>
<comment type="caution">
    <text evidence="2">The sequence shown here is derived from an EMBL/GenBank/DDBJ whole genome shotgun (WGS) entry which is preliminary data.</text>
</comment>
<evidence type="ECO:0000256" key="1">
    <source>
        <dbReference type="SAM" id="Phobius"/>
    </source>
</evidence>
<feature type="transmembrane region" description="Helical" evidence="1">
    <location>
        <begin position="6"/>
        <end position="25"/>
    </location>
</feature>
<keyword evidence="1" id="KW-0812">Transmembrane</keyword>
<keyword evidence="1" id="KW-0472">Membrane</keyword>
<dbReference type="AlphaFoldDB" id="A0A0F9TCW5"/>
<proteinExistence type="predicted"/>
<evidence type="ECO:0000313" key="2">
    <source>
        <dbReference type="EMBL" id="KKN39298.1"/>
    </source>
</evidence>
<reference evidence="2" key="1">
    <citation type="journal article" date="2015" name="Nature">
        <title>Complex archaea that bridge the gap between prokaryotes and eukaryotes.</title>
        <authorList>
            <person name="Spang A."/>
            <person name="Saw J.H."/>
            <person name="Jorgensen S.L."/>
            <person name="Zaremba-Niedzwiedzka K."/>
            <person name="Martijn J."/>
            <person name="Lind A.E."/>
            <person name="van Eijk R."/>
            <person name="Schleper C."/>
            <person name="Guy L."/>
            <person name="Ettema T.J."/>
        </authorList>
    </citation>
    <scope>NUCLEOTIDE SEQUENCE</scope>
</reference>
<accession>A0A0F9TCW5</accession>
<organism evidence="2">
    <name type="scientific">marine sediment metagenome</name>
    <dbReference type="NCBI Taxonomy" id="412755"/>
    <lineage>
        <taxon>unclassified sequences</taxon>
        <taxon>metagenomes</taxon>
        <taxon>ecological metagenomes</taxon>
    </lineage>
</organism>
<name>A0A0F9TCW5_9ZZZZ</name>
<sequence length="200" mass="22130">MLSIEQNLLVLLLIGVCVLASMFIMRGRFAKQAQGRIKCEFTTATGVSYCEVHTYKGCEISIPGRKDKITGVKLPSRKYYIREDATYDAFYPDGWPKYVQVAIKKAYFREGDSEPKMKRCDDAVVSPALIGALRDESTAQLAFAFTSTIKSLEEKLQKQISPRFLQVAIILAIAAGLGAGYIAYQNQLAITILMQAAGVQ</sequence>
<feature type="transmembrane region" description="Helical" evidence="1">
    <location>
        <begin position="164"/>
        <end position="184"/>
    </location>
</feature>
<dbReference type="EMBL" id="LAZR01001772">
    <property type="protein sequence ID" value="KKN39298.1"/>
    <property type="molecule type" value="Genomic_DNA"/>
</dbReference>
<protein>
    <submittedName>
        <fullName evidence="2">Uncharacterized protein</fullName>
    </submittedName>
</protein>